<name>A0A9N7JIF3_CLOSE</name>
<feature type="transmembrane region" description="Helical" evidence="4">
    <location>
        <begin position="9"/>
        <end position="27"/>
    </location>
</feature>
<dbReference type="AlphaFoldDB" id="A0A9N7JIF3"/>
<feature type="coiled-coil region" evidence="3">
    <location>
        <begin position="244"/>
        <end position="271"/>
    </location>
</feature>
<feature type="transmembrane region" description="Helical" evidence="4">
    <location>
        <begin position="33"/>
        <end position="49"/>
    </location>
</feature>
<gene>
    <name evidence="6" type="ORF">CP523_00520</name>
</gene>
<dbReference type="SMART" id="SM00283">
    <property type="entry name" value="MA"/>
    <property type="match status" value="1"/>
</dbReference>
<keyword evidence="4" id="KW-1133">Transmembrane helix</keyword>
<organism evidence="6 7">
    <name type="scientific">Clostridium septicum</name>
    <dbReference type="NCBI Taxonomy" id="1504"/>
    <lineage>
        <taxon>Bacteria</taxon>
        <taxon>Bacillati</taxon>
        <taxon>Bacillota</taxon>
        <taxon>Clostridia</taxon>
        <taxon>Eubacteriales</taxon>
        <taxon>Clostridiaceae</taxon>
        <taxon>Clostridium</taxon>
    </lineage>
</organism>
<feature type="coiled-coil region" evidence="3">
    <location>
        <begin position="125"/>
        <end position="173"/>
    </location>
</feature>
<keyword evidence="4" id="KW-0812">Transmembrane</keyword>
<dbReference type="GO" id="GO:0016020">
    <property type="term" value="C:membrane"/>
    <property type="evidence" value="ECO:0007669"/>
    <property type="project" value="InterPro"/>
</dbReference>
<protein>
    <submittedName>
        <fullName evidence="6">Methyl-accepting chemotaxis protein</fullName>
    </submittedName>
</protein>
<keyword evidence="1 2" id="KW-0807">Transducer</keyword>
<dbReference type="EMBL" id="CP023671">
    <property type="protein sequence ID" value="AYE33038.1"/>
    <property type="molecule type" value="Genomic_DNA"/>
</dbReference>
<evidence type="ECO:0000313" key="7">
    <source>
        <dbReference type="Proteomes" id="UP000280586"/>
    </source>
</evidence>
<dbReference type="SUPFAM" id="SSF58104">
    <property type="entry name" value="Methyl-accepting chemotaxis protein (MCP) signaling domain"/>
    <property type="match status" value="1"/>
</dbReference>
<evidence type="ECO:0000313" key="6">
    <source>
        <dbReference type="EMBL" id="AYE33038.1"/>
    </source>
</evidence>
<feature type="domain" description="Methyl-accepting transducer" evidence="5">
    <location>
        <begin position="89"/>
        <end position="325"/>
    </location>
</feature>
<dbReference type="Gene3D" id="1.10.287.950">
    <property type="entry name" value="Methyl-accepting chemotaxis protein"/>
    <property type="match status" value="1"/>
</dbReference>
<proteinExistence type="predicted"/>
<dbReference type="Proteomes" id="UP000280586">
    <property type="component" value="Chromosome"/>
</dbReference>
<dbReference type="PROSITE" id="PS50111">
    <property type="entry name" value="CHEMOTAXIS_TRANSDUC_2"/>
    <property type="match status" value="1"/>
</dbReference>
<reference evidence="6 7" key="1">
    <citation type="submission" date="2017-09" db="EMBL/GenBank/DDBJ databases">
        <authorList>
            <person name="Thomas P."/>
            <person name="Seyboldt C."/>
        </authorList>
    </citation>
    <scope>NUCLEOTIDE SEQUENCE [LARGE SCALE GENOMIC DNA]</scope>
    <source>
        <strain evidence="6 7">DSM 7534</strain>
    </source>
</reference>
<keyword evidence="4" id="KW-0472">Membrane</keyword>
<dbReference type="Pfam" id="PF00015">
    <property type="entry name" value="MCPsignal"/>
    <property type="match status" value="1"/>
</dbReference>
<dbReference type="InterPro" id="IPR004089">
    <property type="entry name" value="MCPsignal_dom"/>
</dbReference>
<keyword evidence="3" id="KW-0175">Coiled coil</keyword>
<dbReference type="KEGG" id="csep:CP523_00520"/>
<evidence type="ECO:0000256" key="1">
    <source>
        <dbReference type="ARBA" id="ARBA00023224"/>
    </source>
</evidence>
<evidence type="ECO:0000259" key="5">
    <source>
        <dbReference type="PROSITE" id="PS50111"/>
    </source>
</evidence>
<sequence>MHCNIMKKMVFIYLILIVIIANLLLFFKINAFFVFNISLLLAMLIYYFANNSDSEEIIIDKGKENNINRTTFKNSILKLNETGKSIFISHKSLKNISNRVKESSEVILGLTEENNGSVNNLDNSCKDIKNKIDIMDNLLKEAKNSSKLSEKTIEEQNNILNNVEKKVQTLKEYYKEVLSTCIELTNSFDKIYAFTSNINDIASQTNLLSLNASIEAARAGEDGKGFAVVAKEIKNLSELSKTFSFNINEQLNLMKNELDKLNKNSRETDNVIIETSKSVNILNNSFLDIINNNSSLKEKITSIKSNSVEILKMSDEIEKISNDLKGSHCITLNSVESVVKDIEDQVDILDGFQVITEELIENCNTLIDISIRKDIESKLKDICMSIYTTELKKDNISLKSFANKIGANDIFYVNKDGYFEFTSENRKNKFNLFEVNKEAKGFFNSNEIYKIYPLSKREDTGETNLYMHIKRKDKPGIVSIEMPINTLFKMSIKS</sequence>
<dbReference type="GO" id="GO:0007165">
    <property type="term" value="P:signal transduction"/>
    <property type="evidence" value="ECO:0007669"/>
    <property type="project" value="UniProtKB-KW"/>
</dbReference>
<dbReference type="PANTHER" id="PTHR32089">
    <property type="entry name" value="METHYL-ACCEPTING CHEMOTAXIS PROTEIN MCPB"/>
    <property type="match status" value="1"/>
</dbReference>
<evidence type="ECO:0000256" key="4">
    <source>
        <dbReference type="SAM" id="Phobius"/>
    </source>
</evidence>
<evidence type="ECO:0000256" key="3">
    <source>
        <dbReference type="SAM" id="Coils"/>
    </source>
</evidence>
<accession>A0A9N7JIF3</accession>
<evidence type="ECO:0000256" key="2">
    <source>
        <dbReference type="PROSITE-ProRule" id="PRU00284"/>
    </source>
</evidence>
<dbReference type="PANTHER" id="PTHR32089:SF112">
    <property type="entry name" value="LYSOZYME-LIKE PROTEIN-RELATED"/>
    <property type="match status" value="1"/>
</dbReference>